<dbReference type="RefSeq" id="WP_075763348.1">
    <property type="nucleotide sequence ID" value="NZ_MJIL01000060.1"/>
</dbReference>
<evidence type="ECO:0000313" key="1">
    <source>
        <dbReference type="EMBL" id="OLQ77668.1"/>
    </source>
</evidence>
<reference evidence="1 2" key="1">
    <citation type="submission" date="2016-09" db="EMBL/GenBank/DDBJ databases">
        <title>Photobacterium proteolyticum sp. nov. a protease producing bacterium isolated from ocean sediments of Laizhou Bay.</title>
        <authorList>
            <person name="Li Y."/>
        </authorList>
    </citation>
    <scope>NUCLEOTIDE SEQUENCE [LARGE SCALE GENOMIC DNA]</scope>
    <source>
        <strain evidence="1 2">13-12</strain>
    </source>
</reference>
<name>A0A1Q9GSH8_9GAMM</name>
<accession>A0A1Q9GSH8</accession>
<dbReference type="OrthoDB" id="5815706at2"/>
<dbReference type="EMBL" id="MJIL01000060">
    <property type="protein sequence ID" value="OLQ77668.1"/>
    <property type="molecule type" value="Genomic_DNA"/>
</dbReference>
<proteinExistence type="predicted"/>
<evidence type="ECO:0000313" key="2">
    <source>
        <dbReference type="Proteomes" id="UP000186905"/>
    </source>
</evidence>
<dbReference type="STRING" id="1903952.BIT28_04780"/>
<dbReference type="AlphaFoldDB" id="A0A1Q9GSH8"/>
<protein>
    <submittedName>
        <fullName evidence="1">Uncharacterized protein</fullName>
    </submittedName>
</protein>
<dbReference type="Proteomes" id="UP000186905">
    <property type="component" value="Unassembled WGS sequence"/>
</dbReference>
<organism evidence="1 2">
    <name type="scientific">Photobacterium proteolyticum</name>
    <dbReference type="NCBI Taxonomy" id="1903952"/>
    <lineage>
        <taxon>Bacteria</taxon>
        <taxon>Pseudomonadati</taxon>
        <taxon>Pseudomonadota</taxon>
        <taxon>Gammaproteobacteria</taxon>
        <taxon>Vibrionales</taxon>
        <taxon>Vibrionaceae</taxon>
        <taxon>Photobacterium</taxon>
    </lineage>
</organism>
<keyword evidence="2" id="KW-1185">Reference proteome</keyword>
<comment type="caution">
    <text evidence="1">The sequence shown here is derived from an EMBL/GenBank/DDBJ whole genome shotgun (WGS) entry which is preliminary data.</text>
</comment>
<sequence>MQKGNEFTHATSWVRLLTNQKNQPRLVGILQSSLSLARHLVGCCQLHELMSFYKASDVNRQLMADTIAASGCDTLICDRQHYNALIYILSLRQQPMTVILNQENYKPDWCWQFPQHQFLCQQDII</sequence>
<gene>
    <name evidence="1" type="ORF">BIT28_04780</name>
</gene>